<proteinExistence type="inferred from homology"/>
<evidence type="ECO:0000256" key="7">
    <source>
        <dbReference type="RuleBase" id="RU363069"/>
    </source>
</evidence>
<dbReference type="InterPro" id="IPR041796">
    <property type="entry name" value="Mre11_N"/>
</dbReference>
<keyword evidence="5 7" id="KW-0378">Hydrolase</keyword>
<evidence type="ECO:0000256" key="3">
    <source>
        <dbReference type="ARBA" id="ARBA00013365"/>
    </source>
</evidence>
<dbReference type="EMBL" id="PDJI01000004">
    <property type="protein sequence ID" value="PFG40651.1"/>
    <property type="molecule type" value="Genomic_DNA"/>
</dbReference>
<dbReference type="GO" id="GO:0006260">
    <property type="term" value="P:DNA replication"/>
    <property type="evidence" value="ECO:0007669"/>
    <property type="project" value="UniProtKB-KW"/>
</dbReference>
<dbReference type="NCBIfam" id="TIGR00619">
    <property type="entry name" value="sbcd"/>
    <property type="match status" value="1"/>
</dbReference>
<protein>
    <recommendedName>
        <fullName evidence="3 7">Nuclease SbcCD subunit D</fullName>
    </recommendedName>
</protein>
<keyword evidence="7" id="KW-0255">Endonuclease</keyword>
<feature type="domain" description="Nuclease SbcCD subunit D C-terminal" evidence="9">
    <location>
        <begin position="299"/>
        <end position="383"/>
    </location>
</feature>
<comment type="function">
    <text evidence="7">SbcCD cleaves DNA hairpin structures. These structures can inhibit DNA replication and are intermediates in certain DNA recombination reactions. The complex acts as a 3'-&gt;5' double strand exonuclease that can open hairpins. It also has a 5' single-strand endonuclease activity.</text>
</comment>
<dbReference type="AlphaFoldDB" id="A0A2A9EQ42"/>
<dbReference type="InterPro" id="IPR004843">
    <property type="entry name" value="Calcineurin-like_PHP"/>
</dbReference>
<comment type="caution">
    <text evidence="10">The sequence shown here is derived from an EMBL/GenBank/DDBJ whole genome shotgun (WGS) entry which is preliminary data.</text>
</comment>
<dbReference type="CDD" id="cd00840">
    <property type="entry name" value="MPP_Mre11_N"/>
    <property type="match status" value="1"/>
</dbReference>
<organism evidence="10 11">
    <name type="scientific">Georgenia soli</name>
    <dbReference type="NCBI Taxonomy" id="638953"/>
    <lineage>
        <taxon>Bacteria</taxon>
        <taxon>Bacillati</taxon>
        <taxon>Actinomycetota</taxon>
        <taxon>Actinomycetes</taxon>
        <taxon>Micrococcales</taxon>
        <taxon>Bogoriellaceae</taxon>
        <taxon>Georgenia</taxon>
    </lineage>
</organism>
<dbReference type="InterPro" id="IPR029052">
    <property type="entry name" value="Metallo-depent_PP-like"/>
</dbReference>
<sequence length="411" mass="44077">MSVRGDTFARMRILHTSDWHLGRTLHGVDLTEHHATFLDHLVELVRAERVDAVLVAGDVYDRAIPPVDSVELLSETLARLTEHTHVVITPGNHDSAARLGFGATMFRDRLAVRSRVTAVADPIRLPDRDGGVGALVYALPYLDPDLTRAALTEKGEDGSPVRPARSHEAVTAAALRGVQADLTRRRADADTRVPAVLVAHAFVTGGAASESERDIRVGGVDQVPSGVFGAPDLLDYVALGHLHGPQRVGREGADPVMRYAGSPLAFSFSEARHRKSTALVDLGPDGVRGVELVDAPVARRLADATGTLEELLGCAFDHLTDHWLRVTVTDDVRPAQMWAQVSRRFPHALVVQHAPARSAERAAASAVGPQQDPLEVAAQFLEAAGGRPAGPDELAVLRDAYESVLADQRSA</sequence>
<evidence type="ECO:0000259" key="9">
    <source>
        <dbReference type="Pfam" id="PF12320"/>
    </source>
</evidence>
<name>A0A2A9EQ42_9MICO</name>
<dbReference type="InterPro" id="IPR026843">
    <property type="entry name" value="SbcD_C"/>
</dbReference>
<dbReference type="PANTHER" id="PTHR30337:SF0">
    <property type="entry name" value="NUCLEASE SBCCD SUBUNIT D"/>
    <property type="match status" value="1"/>
</dbReference>
<dbReference type="GO" id="GO:0008408">
    <property type="term" value="F:3'-5' exonuclease activity"/>
    <property type="evidence" value="ECO:0007669"/>
    <property type="project" value="InterPro"/>
</dbReference>
<dbReference type="GO" id="GO:0004519">
    <property type="term" value="F:endonuclease activity"/>
    <property type="evidence" value="ECO:0007669"/>
    <property type="project" value="UniProtKB-KW"/>
</dbReference>
<keyword evidence="4 7" id="KW-0540">Nuclease</keyword>
<dbReference type="InterPro" id="IPR050535">
    <property type="entry name" value="DNA_Repair-Maintenance_Comp"/>
</dbReference>
<evidence type="ECO:0000259" key="8">
    <source>
        <dbReference type="Pfam" id="PF00149"/>
    </source>
</evidence>
<evidence type="ECO:0000256" key="2">
    <source>
        <dbReference type="ARBA" id="ARBA00011322"/>
    </source>
</evidence>
<keyword evidence="11" id="KW-1185">Reference proteome</keyword>
<dbReference type="Pfam" id="PF12320">
    <property type="entry name" value="SbcD_C"/>
    <property type="match status" value="1"/>
</dbReference>
<evidence type="ECO:0000256" key="6">
    <source>
        <dbReference type="ARBA" id="ARBA00022839"/>
    </source>
</evidence>
<dbReference type="Proteomes" id="UP000222106">
    <property type="component" value="Unassembled WGS sequence"/>
</dbReference>
<accession>A0A2A9EQ42</accession>
<evidence type="ECO:0000256" key="4">
    <source>
        <dbReference type="ARBA" id="ARBA00022722"/>
    </source>
</evidence>
<dbReference type="Gene3D" id="3.60.21.10">
    <property type="match status" value="1"/>
</dbReference>
<feature type="domain" description="Calcineurin-like phosphoesterase" evidence="8">
    <location>
        <begin position="11"/>
        <end position="106"/>
    </location>
</feature>
<reference evidence="10 11" key="1">
    <citation type="submission" date="2017-10" db="EMBL/GenBank/DDBJ databases">
        <title>Sequencing the genomes of 1000 actinobacteria strains.</title>
        <authorList>
            <person name="Klenk H.-P."/>
        </authorList>
    </citation>
    <scope>NUCLEOTIDE SEQUENCE [LARGE SCALE GENOMIC DNA]</scope>
    <source>
        <strain evidence="10 11">DSM 21838</strain>
    </source>
</reference>
<dbReference type="PANTHER" id="PTHR30337">
    <property type="entry name" value="COMPONENT OF ATP-DEPENDENT DSDNA EXONUCLEASE"/>
    <property type="match status" value="1"/>
</dbReference>
<dbReference type="Pfam" id="PF00149">
    <property type="entry name" value="Metallophos"/>
    <property type="match status" value="1"/>
</dbReference>
<evidence type="ECO:0000313" key="10">
    <source>
        <dbReference type="EMBL" id="PFG40651.1"/>
    </source>
</evidence>
<keyword evidence="6 7" id="KW-0269">Exonuclease</keyword>
<keyword evidence="7" id="KW-0233">DNA recombination</keyword>
<evidence type="ECO:0000256" key="1">
    <source>
        <dbReference type="ARBA" id="ARBA00010555"/>
    </source>
</evidence>
<keyword evidence="7" id="KW-0235">DNA replication</keyword>
<comment type="similarity">
    <text evidence="1 7">Belongs to the SbcD family.</text>
</comment>
<comment type="subunit">
    <text evidence="2 7">Heterodimer of SbcC and SbcD.</text>
</comment>
<gene>
    <name evidence="7" type="primary">sbcD</name>
    <name evidence="10" type="ORF">ATJ97_3183</name>
</gene>
<dbReference type="GO" id="GO:0006310">
    <property type="term" value="P:DNA recombination"/>
    <property type="evidence" value="ECO:0007669"/>
    <property type="project" value="UniProtKB-KW"/>
</dbReference>
<dbReference type="InterPro" id="IPR004593">
    <property type="entry name" value="SbcD"/>
</dbReference>
<dbReference type="SUPFAM" id="SSF56300">
    <property type="entry name" value="Metallo-dependent phosphatases"/>
    <property type="match status" value="1"/>
</dbReference>
<evidence type="ECO:0000256" key="5">
    <source>
        <dbReference type="ARBA" id="ARBA00022801"/>
    </source>
</evidence>
<evidence type="ECO:0000313" key="11">
    <source>
        <dbReference type="Proteomes" id="UP000222106"/>
    </source>
</evidence>